<dbReference type="Pfam" id="PF02237">
    <property type="entry name" value="BPL_C"/>
    <property type="match status" value="1"/>
</dbReference>
<dbReference type="GO" id="GO:0016740">
    <property type="term" value="F:transferase activity"/>
    <property type="evidence" value="ECO:0007669"/>
    <property type="project" value="UniProtKB-ARBA"/>
</dbReference>
<keyword evidence="1 5" id="KW-0436">Ligase</keyword>
<evidence type="ECO:0000313" key="8">
    <source>
        <dbReference type="Proteomes" id="UP000295710"/>
    </source>
</evidence>
<reference evidence="7 8" key="1">
    <citation type="journal article" date="2016" name="Nat. Microbiol.">
        <title>The Mouse Intestinal Bacterial Collection (miBC) provides host-specific insight into cultured diversity and functional potential of the gut microbiota.</title>
        <authorList>
            <person name="Lagkouvardos I."/>
            <person name="Pukall R."/>
            <person name="Abt B."/>
            <person name="Foesel B.U."/>
            <person name="Meier-Kolthoff J.P."/>
            <person name="Kumar N."/>
            <person name="Bresciani A."/>
            <person name="Martinez I."/>
            <person name="Just S."/>
            <person name="Ziegler C."/>
            <person name="Brugiroux S."/>
            <person name="Garzetti D."/>
            <person name="Wenning M."/>
            <person name="Bui T.P."/>
            <person name="Wang J."/>
            <person name="Hugenholtz F."/>
            <person name="Plugge C.M."/>
            <person name="Peterson D.A."/>
            <person name="Hornef M.W."/>
            <person name="Baines J.F."/>
            <person name="Smidt H."/>
            <person name="Walter J."/>
            <person name="Kristiansen K."/>
            <person name="Nielsen H.B."/>
            <person name="Haller D."/>
            <person name="Overmann J."/>
            <person name="Stecher B."/>
            <person name="Clavel T."/>
        </authorList>
    </citation>
    <scope>NUCLEOTIDE SEQUENCE [LARGE SCALE GENOMIC DNA]</scope>
    <source>
        <strain evidence="7 8">DSM 28560</strain>
    </source>
</reference>
<keyword evidence="4 5" id="KW-0092">Biotin</keyword>
<dbReference type="Pfam" id="PF03099">
    <property type="entry name" value="BPL_LplA_LipB"/>
    <property type="match status" value="1"/>
</dbReference>
<dbReference type="GO" id="GO:0004077">
    <property type="term" value="F:biotin--[biotin carboxyl-carrier protein] ligase activity"/>
    <property type="evidence" value="ECO:0007669"/>
    <property type="project" value="UniProtKB-UniRule"/>
</dbReference>
<feature type="binding site" evidence="5">
    <location>
        <begin position="89"/>
        <end position="91"/>
    </location>
    <ligand>
        <name>biotin</name>
        <dbReference type="ChEBI" id="CHEBI:57586"/>
    </ligand>
</feature>
<keyword evidence="5" id="KW-0238">DNA-binding</keyword>
<dbReference type="GO" id="GO:0005524">
    <property type="term" value="F:ATP binding"/>
    <property type="evidence" value="ECO:0007669"/>
    <property type="project" value="UniProtKB-UniRule"/>
</dbReference>
<dbReference type="RefSeq" id="WP_132278430.1">
    <property type="nucleotide sequence ID" value="NZ_JAOBST010000044.1"/>
</dbReference>
<dbReference type="GO" id="GO:0009249">
    <property type="term" value="P:protein lipoylation"/>
    <property type="evidence" value="ECO:0007669"/>
    <property type="project" value="UniProtKB-ARBA"/>
</dbReference>
<dbReference type="InterPro" id="IPR045864">
    <property type="entry name" value="aa-tRNA-synth_II/BPL/LPL"/>
</dbReference>
<organism evidence="7 8">
    <name type="scientific">Extibacter muris</name>
    <dbReference type="NCBI Taxonomy" id="1796622"/>
    <lineage>
        <taxon>Bacteria</taxon>
        <taxon>Bacillati</taxon>
        <taxon>Bacillota</taxon>
        <taxon>Clostridia</taxon>
        <taxon>Lachnospirales</taxon>
        <taxon>Lachnospiraceae</taxon>
        <taxon>Extibacter</taxon>
    </lineage>
</organism>
<gene>
    <name evidence="5" type="primary">birA</name>
    <name evidence="7" type="ORF">E1963_12470</name>
</gene>
<dbReference type="InterPro" id="IPR008988">
    <property type="entry name" value="Transcriptional_repressor_C"/>
</dbReference>
<proteinExistence type="inferred from homology"/>
<dbReference type="InterPro" id="IPR004143">
    <property type="entry name" value="BPL_LPL_catalytic"/>
</dbReference>
<evidence type="ECO:0000256" key="2">
    <source>
        <dbReference type="ARBA" id="ARBA00022741"/>
    </source>
</evidence>
<dbReference type="GO" id="GO:0003677">
    <property type="term" value="F:DNA binding"/>
    <property type="evidence" value="ECO:0007669"/>
    <property type="project" value="UniProtKB-UniRule"/>
</dbReference>
<comment type="function">
    <text evidence="5">Acts both as a biotin--[acetyl-CoA-carboxylase] ligase and a repressor.</text>
</comment>
<keyword evidence="3 5" id="KW-0067">ATP-binding</keyword>
<dbReference type="InterPro" id="IPR003142">
    <property type="entry name" value="BPL_C"/>
</dbReference>
<dbReference type="InterPro" id="IPR004408">
    <property type="entry name" value="Biotin_CoA_COase_ligase"/>
</dbReference>
<dbReference type="EC" id="6.3.4.15" evidence="5"/>
<dbReference type="PANTHER" id="PTHR12835">
    <property type="entry name" value="BIOTIN PROTEIN LIGASE"/>
    <property type="match status" value="1"/>
</dbReference>
<comment type="caution">
    <text evidence="5">Lacks conserved residue(s) required for the propagation of feature annotation.</text>
</comment>
<keyword evidence="2 5" id="KW-0547">Nucleotide-binding</keyword>
<dbReference type="InterPro" id="IPR030855">
    <property type="entry name" value="Bifunct_BirA"/>
</dbReference>
<dbReference type="NCBIfam" id="TIGR00121">
    <property type="entry name" value="birA_ligase"/>
    <property type="match status" value="1"/>
</dbReference>
<dbReference type="PANTHER" id="PTHR12835:SF5">
    <property type="entry name" value="BIOTIN--PROTEIN LIGASE"/>
    <property type="match status" value="1"/>
</dbReference>
<evidence type="ECO:0000256" key="3">
    <source>
        <dbReference type="ARBA" id="ARBA00022840"/>
    </source>
</evidence>
<evidence type="ECO:0000313" key="7">
    <source>
        <dbReference type="EMBL" id="TDA21180.1"/>
    </source>
</evidence>
<dbReference type="EMBL" id="SMMX01000010">
    <property type="protein sequence ID" value="TDA21180.1"/>
    <property type="molecule type" value="Genomic_DNA"/>
</dbReference>
<protein>
    <recommendedName>
        <fullName evidence="5">Bifunctional ligase/repressor BirA</fullName>
    </recommendedName>
    <alternativeName>
        <fullName evidence="5">Biotin--[acetyl-CoA-carboxylase] ligase</fullName>
        <ecNumber evidence="5">6.3.4.15</ecNumber>
    </alternativeName>
    <alternativeName>
        <fullName evidence="5">Biotin--protein ligase</fullName>
    </alternativeName>
    <alternativeName>
        <fullName evidence="5">Biotin-[acetyl-CoA carboxylase] synthetase</fullName>
    </alternativeName>
</protein>
<dbReference type="Pfam" id="PF08279">
    <property type="entry name" value="HTH_11"/>
    <property type="match status" value="1"/>
</dbReference>
<dbReference type="AlphaFoldDB" id="A0A4V6P6Q2"/>
<dbReference type="SUPFAM" id="SSF46785">
    <property type="entry name" value="Winged helix' DNA-binding domain"/>
    <property type="match status" value="1"/>
</dbReference>
<dbReference type="GO" id="GO:0005737">
    <property type="term" value="C:cytoplasm"/>
    <property type="evidence" value="ECO:0007669"/>
    <property type="project" value="TreeGrafter"/>
</dbReference>
<dbReference type="InterPro" id="IPR036388">
    <property type="entry name" value="WH-like_DNA-bd_sf"/>
</dbReference>
<dbReference type="Gene3D" id="2.30.30.100">
    <property type="match status" value="1"/>
</dbReference>
<comment type="similarity">
    <text evidence="5">Belongs to the biotin--protein ligase family.</text>
</comment>
<feature type="binding site" evidence="5">
    <location>
        <position position="184"/>
    </location>
    <ligand>
        <name>biotin</name>
        <dbReference type="ChEBI" id="CHEBI:57586"/>
    </ligand>
</feature>
<dbReference type="CDD" id="cd16442">
    <property type="entry name" value="BPL"/>
    <property type="match status" value="1"/>
</dbReference>
<dbReference type="HAMAP" id="MF_00978">
    <property type="entry name" value="Bifunct_BirA"/>
    <property type="match status" value="1"/>
</dbReference>
<accession>A0A4V6P6Q2</accession>
<dbReference type="Gene3D" id="3.30.930.10">
    <property type="entry name" value="Bira Bifunctional Protein, Domain 2"/>
    <property type="match status" value="1"/>
</dbReference>
<feature type="domain" description="BPL/LPL catalytic" evidence="6">
    <location>
        <begin position="65"/>
        <end position="255"/>
    </location>
</feature>
<dbReference type="SUPFAM" id="SSF50037">
    <property type="entry name" value="C-terminal domain of transcriptional repressors"/>
    <property type="match status" value="1"/>
</dbReference>
<feature type="binding site" evidence="5">
    <location>
        <position position="113"/>
    </location>
    <ligand>
        <name>biotin</name>
        <dbReference type="ChEBI" id="CHEBI:57586"/>
    </ligand>
</feature>
<feature type="DNA-binding region" description="H-T-H motif" evidence="5">
    <location>
        <begin position="18"/>
        <end position="37"/>
    </location>
</feature>
<comment type="catalytic activity">
    <reaction evidence="5">
        <text>biotin + L-lysyl-[protein] + ATP = N(6)-biotinyl-L-lysyl-[protein] + AMP + diphosphate + H(+)</text>
        <dbReference type="Rhea" id="RHEA:11756"/>
        <dbReference type="Rhea" id="RHEA-COMP:9752"/>
        <dbReference type="Rhea" id="RHEA-COMP:10505"/>
        <dbReference type="ChEBI" id="CHEBI:15378"/>
        <dbReference type="ChEBI" id="CHEBI:29969"/>
        <dbReference type="ChEBI" id="CHEBI:30616"/>
        <dbReference type="ChEBI" id="CHEBI:33019"/>
        <dbReference type="ChEBI" id="CHEBI:57586"/>
        <dbReference type="ChEBI" id="CHEBI:83144"/>
        <dbReference type="ChEBI" id="CHEBI:456215"/>
        <dbReference type="EC" id="6.3.4.15"/>
    </reaction>
</comment>
<dbReference type="InterPro" id="IPR036390">
    <property type="entry name" value="WH_DNA-bd_sf"/>
</dbReference>
<evidence type="ECO:0000256" key="4">
    <source>
        <dbReference type="ARBA" id="ARBA00023267"/>
    </source>
</evidence>
<keyword evidence="5" id="KW-0805">Transcription regulation</keyword>
<dbReference type="PROSITE" id="PS51733">
    <property type="entry name" value="BPL_LPL_CATALYTIC"/>
    <property type="match status" value="1"/>
</dbReference>
<evidence type="ECO:0000256" key="1">
    <source>
        <dbReference type="ARBA" id="ARBA00022598"/>
    </source>
</evidence>
<keyword evidence="5" id="KW-0678">Repressor</keyword>
<name>A0A4V6P6Q2_9FIRM</name>
<dbReference type="Gene3D" id="1.10.10.10">
    <property type="entry name" value="Winged helix-like DNA-binding domain superfamily/Winged helix DNA-binding domain"/>
    <property type="match status" value="1"/>
</dbReference>
<dbReference type="Proteomes" id="UP000295710">
    <property type="component" value="Unassembled WGS sequence"/>
</dbReference>
<evidence type="ECO:0000259" key="6">
    <source>
        <dbReference type="PROSITE" id="PS51733"/>
    </source>
</evidence>
<dbReference type="SUPFAM" id="SSF55681">
    <property type="entry name" value="Class II aaRS and biotin synthetases"/>
    <property type="match status" value="1"/>
</dbReference>
<evidence type="ECO:0000256" key="5">
    <source>
        <dbReference type="HAMAP-Rule" id="MF_00978"/>
    </source>
</evidence>
<sequence>MKTEILKVLRESGGYVSGQQLCDSFGVSRTAVWKVIDQLKKEGYEIEAVRNKGYRLIESPDVMGQAELESLIDTRWAGKTVVYAKETDSTNIQAKALGEKGAVHGTLVVADRQTAGKGRRGRRWTSPPGTSIYMTILLKPQFLPSKAPMLTLVMALSVAEGIMGETGLPAQIKWPNDIVVNGKKVCGILTEMSAEIDYINYVVTGAGVNVNADSFPEDIARTATSLYIEGGVKLRRAQLAASIVERYEKNYEMFMETEDLSRLKDPYNRLLVNCRKEVRILEPGNEYEAVASGINDTGELVVMTADGKEKAIYAGEVSVRGVYGYV</sequence>
<dbReference type="InterPro" id="IPR013196">
    <property type="entry name" value="HTH_11"/>
</dbReference>
<comment type="caution">
    <text evidence="7">The sequence shown here is derived from an EMBL/GenBank/DDBJ whole genome shotgun (WGS) entry which is preliminary data.</text>
</comment>
<keyword evidence="5" id="KW-0804">Transcription</keyword>
<dbReference type="GO" id="GO:0006355">
    <property type="term" value="P:regulation of DNA-templated transcription"/>
    <property type="evidence" value="ECO:0007669"/>
    <property type="project" value="UniProtKB-UniRule"/>
</dbReference>
<keyword evidence="8" id="KW-1185">Reference proteome</keyword>